<dbReference type="EMBL" id="VUOC01000004">
    <property type="protein sequence ID" value="KAA2240339.1"/>
    <property type="molecule type" value="Genomic_DNA"/>
</dbReference>
<dbReference type="InterPro" id="IPR029045">
    <property type="entry name" value="ClpP/crotonase-like_dom_sf"/>
</dbReference>
<name>A0A5B2VQE6_9BACT</name>
<dbReference type="GO" id="GO:0008236">
    <property type="term" value="F:serine-type peptidase activity"/>
    <property type="evidence" value="ECO:0007669"/>
    <property type="project" value="InterPro"/>
</dbReference>
<dbReference type="SUPFAM" id="SSF52096">
    <property type="entry name" value="ClpP/crotonase"/>
    <property type="match status" value="1"/>
</dbReference>
<dbReference type="AlphaFoldDB" id="A0A5B2VQE6"/>
<gene>
    <name evidence="2" type="ORF">F0L74_29725</name>
</gene>
<protein>
    <recommendedName>
        <fullName evidence="1">Tail specific protease domain-containing protein</fullName>
    </recommendedName>
</protein>
<dbReference type="Pfam" id="PF03572">
    <property type="entry name" value="Peptidase_S41"/>
    <property type="match status" value="1"/>
</dbReference>
<comment type="caution">
    <text evidence="2">The sequence shown here is derived from an EMBL/GenBank/DDBJ whole genome shotgun (WGS) entry which is preliminary data.</text>
</comment>
<evidence type="ECO:0000259" key="1">
    <source>
        <dbReference type="Pfam" id="PF03572"/>
    </source>
</evidence>
<keyword evidence="3" id="KW-1185">Reference proteome</keyword>
<reference evidence="2 3" key="2">
    <citation type="submission" date="2019-09" db="EMBL/GenBank/DDBJ databases">
        <authorList>
            <person name="Jin C."/>
        </authorList>
    </citation>
    <scope>NUCLEOTIDE SEQUENCE [LARGE SCALE GENOMIC DNA]</scope>
    <source>
        <strain evidence="2 3">BN140078</strain>
    </source>
</reference>
<dbReference type="Gene3D" id="3.90.226.10">
    <property type="entry name" value="2-enoyl-CoA Hydratase, Chain A, domain 1"/>
    <property type="match status" value="1"/>
</dbReference>
<feature type="domain" description="Tail specific protease" evidence="1">
    <location>
        <begin position="248"/>
        <end position="405"/>
    </location>
</feature>
<dbReference type="Proteomes" id="UP000324611">
    <property type="component" value="Unassembled WGS sequence"/>
</dbReference>
<evidence type="ECO:0000313" key="2">
    <source>
        <dbReference type="EMBL" id="KAA2240339.1"/>
    </source>
</evidence>
<proteinExistence type="predicted"/>
<dbReference type="InterPro" id="IPR005151">
    <property type="entry name" value="Tail-specific_protease"/>
</dbReference>
<evidence type="ECO:0000313" key="3">
    <source>
        <dbReference type="Proteomes" id="UP000324611"/>
    </source>
</evidence>
<organism evidence="2 3">
    <name type="scientific">Chitinophaga agrisoli</name>
    <dbReference type="NCBI Taxonomy" id="2607653"/>
    <lineage>
        <taxon>Bacteria</taxon>
        <taxon>Pseudomonadati</taxon>
        <taxon>Bacteroidota</taxon>
        <taxon>Chitinophagia</taxon>
        <taxon>Chitinophagales</taxon>
        <taxon>Chitinophagaceae</taxon>
        <taxon>Chitinophaga</taxon>
    </lineage>
</organism>
<sequence>MKYISTLVFIFYSIHLFAQDCNCKEQFLFVKQYYEENNPAFQKIKEDKELYTAYKRAVAQIFQQASGESNTDLCSIYFNQYLRLLKDHHSSIDFNLQRKNIDLSSQAVIDSFKASPSFKAFPLRKIDTMQVMRQLKNKPLDDIEGFYSQGGTLVAVIQHKEGYYEGVVVKKNALLDVGHVLFTLTREKDNYFTCAYNLGLLGFNFNTAVIEHMRVEKGGIPMMGYYKNGADANKPLWEFKELDADTYYLSIKSFEYGLRSQFDSLYEQIIPKIAQKKFLILDIRDNGGGSEENYFKLLPLIYTKPMKVDEVQVWVSPNNIKSYQGTNEDLMSRMEHAQPFSFIPQKEHGVRTLEYTGTRFPEKIVVLYNKVTASAAEGLITYAIQSDKVVTMGENSGGFMGYGDIKAKEIPCGKFKLNTTTTKYKENSKYEFVGIPPMVRLDREADWVKAAVGKLNERK</sequence>
<reference evidence="2 3" key="1">
    <citation type="submission" date="2019-09" db="EMBL/GenBank/DDBJ databases">
        <title>Chitinophaga ginsengihumi sp. nov., isolated from soil of ginseng rhizosphere.</title>
        <authorList>
            <person name="Lee J."/>
        </authorList>
    </citation>
    <scope>NUCLEOTIDE SEQUENCE [LARGE SCALE GENOMIC DNA]</scope>
    <source>
        <strain evidence="2 3">BN140078</strain>
    </source>
</reference>
<dbReference type="GO" id="GO:0006508">
    <property type="term" value="P:proteolysis"/>
    <property type="evidence" value="ECO:0007669"/>
    <property type="project" value="InterPro"/>
</dbReference>
<accession>A0A5B2VQE6</accession>